<feature type="transmembrane region" description="Helical" evidence="1">
    <location>
        <begin position="85"/>
        <end position="106"/>
    </location>
</feature>
<keyword evidence="3" id="KW-1185">Reference proteome</keyword>
<proteinExistence type="predicted"/>
<dbReference type="EMBL" id="BKAG01000016">
    <property type="protein sequence ID" value="GEP43269.1"/>
    <property type="molecule type" value="Genomic_DNA"/>
</dbReference>
<feature type="transmembrane region" description="Helical" evidence="1">
    <location>
        <begin position="112"/>
        <end position="134"/>
    </location>
</feature>
<keyword evidence="1" id="KW-1133">Transmembrane helix</keyword>
<feature type="transmembrane region" description="Helical" evidence="1">
    <location>
        <begin position="146"/>
        <end position="169"/>
    </location>
</feature>
<accession>A0A512M965</accession>
<evidence type="ECO:0000313" key="2">
    <source>
        <dbReference type="EMBL" id="GEP43269.1"/>
    </source>
</evidence>
<name>A0A512M965_9BACT</name>
<organism evidence="2 3">
    <name type="scientific">Brevifollis gellanilyticus</name>
    <dbReference type="NCBI Taxonomy" id="748831"/>
    <lineage>
        <taxon>Bacteria</taxon>
        <taxon>Pseudomonadati</taxon>
        <taxon>Verrucomicrobiota</taxon>
        <taxon>Verrucomicrobiia</taxon>
        <taxon>Verrucomicrobiales</taxon>
        <taxon>Verrucomicrobiaceae</taxon>
    </lineage>
</organism>
<gene>
    <name evidence="2" type="ORF">BGE01nite_25600</name>
</gene>
<reference evidence="2 3" key="1">
    <citation type="submission" date="2019-07" db="EMBL/GenBank/DDBJ databases">
        <title>Whole genome shotgun sequence of Brevifollis gellanilyticus NBRC 108608.</title>
        <authorList>
            <person name="Hosoyama A."/>
            <person name="Uohara A."/>
            <person name="Ohji S."/>
            <person name="Ichikawa N."/>
        </authorList>
    </citation>
    <scope>NUCLEOTIDE SEQUENCE [LARGE SCALE GENOMIC DNA]</scope>
    <source>
        <strain evidence="2 3">NBRC 108608</strain>
    </source>
</reference>
<protein>
    <recommendedName>
        <fullName evidence="4">Peptidase M50 domain-containing protein</fullName>
    </recommendedName>
</protein>
<keyword evidence="1" id="KW-0812">Transmembrane</keyword>
<sequence>MLDLHQWLLAALVWSIAYYVIVVVHETGHYLAGLLIGIPPREMKIVLSKFPQHVALREGEQWVSPLETSRYVQLAERFMPTTPKALAFVAGGFILETLFLLGWVMLRLPYHQVVIILALGMTLLYLIADVVMFLKTRQACMDFSGLFSISPLWGGTLVVLIVGAQLWIFTLR</sequence>
<dbReference type="Proteomes" id="UP000321577">
    <property type="component" value="Unassembled WGS sequence"/>
</dbReference>
<dbReference type="AlphaFoldDB" id="A0A512M965"/>
<evidence type="ECO:0000256" key="1">
    <source>
        <dbReference type="SAM" id="Phobius"/>
    </source>
</evidence>
<keyword evidence="1" id="KW-0472">Membrane</keyword>
<comment type="caution">
    <text evidence="2">The sequence shown here is derived from an EMBL/GenBank/DDBJ whole genome shotgun (WGS) entry which is preliminary data.</text>
</comment>
<evidence type="ECO:0000313" key="3">
    <source>
        <dbReference type="Proteomes" id="UP000321577"/>
    </source>
</evidence>
<evidence type="ECO:0008006" key="4">
    <source>
        <dbReference type="Google" id="ProtNLM"/>
    </source>
</evidence>